<dbReference type="InterPro" id="IPR004158">
    <property type="entry name" value="DUF247_pln"/>
</dbReference>
<reference evidence="2 3" key="1">
    <citation type="journal article" date="2014" name="PLoS ONE">
        <title>Global Analysis of Gene Expression Profiles in Physic Nut (Jatropha curcas L.) Seedlings Exposed to Salt Stress.</title>
        <authorList>
            <person name="Zhang L."/>
            <person name="Zhang C."/>
            <person name="Wu P."/>
            <person name="Chen Y."/>
            <person name="Li M."/>
            <person name="Jiang H."/>
            <person name="Wu G."/>
        </authorList>
    </citation>
    <scope>NUCLEOTIDE SEQUENCE [LARGE SCALE GENOMIC DNA]</scope>
    <source>
        <strain evidence="3">cv. GZQX0401</strain>
        <tissue evidence="2">Young leaves</tissue>
    </source>
</reference>
<evidence type="ECO:0000256" key="1">
    <source>
        <dbReference type="SAM" id="Phobius"/>
    </source>
</evidence>
<dbReference type="PANTHER" id="PTHR31549">
    <property type="entry name" value="PROTEIN, PUTATIVE (DUF247)-RELATED-RELATED"/>
    <property type="match status" value="1"/>
</dbReference>
<evidence type="ECO:0000313" key="3">
    <source>
        <dbReference type="Proteomes" id="UP000027138"/>
    </source>
</evidence>
<keyword evidence="1" id="KW-0472">Membrane</keyword>
<dbReference type="Proteomes" id="UP000027138">
    <property type="component" value="Unassembled WGS sequence"/>
</dbReference>
<keyword evidence="3" id="KW-1185">Reference proteome</keyword>
<protein>
    <submittedName>
        <fullName evidence="2">Uncharacterized protein</fullName>
    </submittedName>
</protein>
<dbReference type="Pfam" id="PF03140">
    <property type="entry name" value="DUF247"/>
    <property type="match status" value="1"/>
</dbReference>
<accession>A0A067K386</accession>
<organism evidence="2 3">
    <name type="scientific">Jatropha curcas</name>
    <name type="common">Barbados nut</name>
    <dbReference type="NCBI Taxonomy" id="180498"/>
    <lineage>
        <taxon>Eukaryota</taxon>
        <taxon>Viridiplantae</taxon>
        <taxon>Streptophyta</taxon>
        <taxon>Embryophyta</taxon>
        <taxon>Tracheophyta</taxon>
        <taxon>Spermatophyta</taxon>
        <taxon>Magnoliopsida</taxon>
        <taxon>eudicotyledons</taxon>
        <taxon>Gunneridae</taxon>
        <taxon>Pentapetalae</taxon>
        <taxon>rosids</taxon>
        <taxon>fabids</taxon>
        <taxon>Malpighiales</taxon>
        <taxon>Euphorbiaceae</taxon>
        <taxon>Crotonoideae</taxon>
        <taxon>Jatropheae</taxon>
        <taxon>Jatropha</taxon>
    </lineage>
</organism>
<dbReference type="OrthoDB" id="1849062at2759"/>
<name>A0A067K386_JATCU</name>
<keyword evidence="1" id="KW-0812">Transmembrane</keyword>
<feature type="transmembrane region" description="Helical" evidence="1">
    <location>
        <begin position="438"/>
        <end position="459"/>
    </location>
</feature>
<dbReference type="AlphaFoldDB" id="A0A067K386"/>
<sequence>MASIDAELETLRNLVQNKKLENQGASSSRNPRIGKVPLMLQGHKDYERYFNPRGVAIGPILHGRNNKYAPAEKLKQRLAAEFIRDSGKKMDDLYEKIKVNVESLKNCYDKEIIKEYNNDDDDKKIAWILFVDGCAVLQFINSLVEGNLKKLRIKNDLAAFATQDLLLLENQIPFDVLELLMSETKNGNKFWLSILRFIHKNMGLVSSNTDSVSDETLAREAKEIPKPIHLLDLLRTRLLCLHRTNDRRIDMPNSTKNISCPGRFFGLTGTGNVKKDQDKEWNTFRNISELKSAGIRVKRSTISCFRTGIDFTSGFLRGTLRLPPIRVDDSTGPILMNLVAYEMCPDYANEFEITSYVCLLDSLIDHPEDVKELRKANILHNMLGSDEQVAKLFNEISIDLVPNDEAYFRVKNDMQFHYDKKWKTWIAEGLHDHFGSPWTFLAFGGALLGLVFSAIQAWYSPKK</sequence>
<dbReference type="PANTHER" id="PTHR31549:SF191">
    <property type="entry name" value="DUF247 DOMAIN PROTEIN"/>
    <property type="match status" value="1"/>
</dbReference>
<evidence type="ECO:0000313" key="2">
    <source>
        <dbReference type="EMBL" id="KDP26229.1"/>
    </source>
</evidence>
<keyword evidence="1" id="KW-1133">Transmembrane helix</keyword>
<gene>
    <name evidence="2" type="ORF">JCGZ_22475</name>
</gene>
<dbReference type="STRING" id="180498.A0A067K386"/>
<dbReference type="EMBL" id="KK914917">
    <property type="protein sequence ID" value="KDP26229.1"/>
    <property type="molecule type" value="Genomic_DNA"/>
</dbReference>
<proteinExistence type="predicted"/>